<feature type="domain" description="EF-hand" evidence="3">
    <location>
        <begin position="135"/>
        <end position="170"/>
    </location>
</feature>
<dbReference type="PANTHER" id="PTHR45673">
    <property type="entry name" value="SERINE/THREONINE-PROTEIN PHOSPHATASE 2B CATALYTIC SUBUNIT 1-RELATED"/>
    <property type="match status" value="1"/>
</dbReference>
<organism evidence="4 5">
    <name type="scientific">Globisporangium ultimum (strain ATCC 200006 / CBS 805.95 / DAOM BR144)</name>
    <name type="common">Pythium ultimum</name>
    <dbReference type="NCBI Taxonomy" id="431595"/>
    <lineage>
        <taxon>Eukaryota</taxon>
        <taxon>Sar</taxon>
        <taxon>Stramenopiles</taxon>
        <taxon>Oomycota</taxon>
        <taxon>Peronosporomycetes</taxon>
        <taxon>Pythiales</taxon>
        <taxon>Pythiaceae</taxon>
        <taxon>Globisporangium</taxon>
    </lineage>
</organism>
<accession>K3WLL0</accession>
<dbReference type="Pfam" id="PF00149">
    <property type="entry name" value="Metallophos"/>
    <property type="match status" value="1"/>
</dbReference>
<evidence type="ECO:0000313" key="4">
    <source>
        <dbReference type="EnsemblProtists" id="PYU1_T005852"/>
    </source>
</evidence>
<comment type="similarity">
    <text evidence="1 2">Belongs to the PPP phosphatase family.</text>
</comment>
<keyword evidence="5" id="KW-1185">Reference proteome</keyword>
<dbReference type="InterPro" id="IPR004843">
    <property type="entry name" value="Calcineurin-like_PHP"/>
</dbReference>
<dbReference type="GO" id="GO:0005509">
    <property type="term" value="F:calcium ion binding"/>
    <property type="evidence" value="ECO:0007669"/>
    <property type="project" value="InterPro"/>
</dbReference>
<dbReference type="PROSITE" id="PS00018">
    <property type="entry name" value="EF_HAND_1"/>
    <property type="match status" value="1"/>
</dbReference>
<dbReference type="InterPro" id="IPR006186">
    <property type="entry name" value="Ser/Thr-sp_prot-phosphatase"/>
</dbReference>
<dbReference type="InterPro" id="IPR043360">
    <property type="entry name" value="PP2B"/>
</dbReference>
<dbReference type="InParanoid" id="K3WLL0"/>
<evidence type="ECO:0000256" key="2">
    <source>
        <dbReference type="RuleBase" id="RU004273"/>
    </source>
</evidence>
<dbReference type="SUPFAM" id="SSF56300">
    <property type="entry name" value="Metallo-dependent phosphatases"/>
    <property type="match status" value="1"/>
</dbReference>
<proteinExistence type="inferred from homology"/>
<evidence type="ECO:0000313" key="5">
    <source>
        <dbReference type="Proteomes" id="UP000019132"/>
    </source>
</evidence>
<dbReference type="SMART" id="SM00156">
    <property type="entry name" value="PP2Ac"/>
    <property type="match status" value="1"/>
</dbReference>
<dbReference type="VEuPathDB" id="FungiDB:PYU1_G005840"/>
<dbReference type="EMBL" id="GL376573">
    <property type="status" value="NOT_ANNOTATED_CDS"/>
    <property type="molecule type" value="Genomic_DNA"/>
</dbReference>
<reference evidence="4" key="3">
    <citation type="submission" date="2015-02" db="UniProtKB">
        <authorList>
            <consortium name="EnsemblProtists"/>
        </authorList>
    </citation>
    <scope>IDENTIFICATION</scope>
    <source>
        <strain evidence="4">DAOM BR144</strain>
    </source>
</reference>
<dbReference type="InterPro" id="IPR002048">
    <property type="entry name" value="EF_hand_dom"/>
</dbReference>
<dbReference type="STRING" id="431595.K3WLL0"/>
<dbReference type="Proteomes" id="UP000019132">
    <property type="component" value="Unassembled WGS sequence"/>
</dbReference>
<dbReference type="EC" id="3.1.3.16" evidence="2"/>
<dbReference type="PROSITE" id="PS00125">
    <property type="entry name" value="SER_THR_PHOSPHATASE"/>
    <property type="match status" value="1"/>
</dbReference>
<evidence type="ECO:0000256" key="1">
    <source>
        <dbReference type="ARBA" id="ARBA00008294"/>
    </source>
</evidence>
<dbReference type="InterPro" id="IPR018247">
    <property type="entry name" value="EF_Hand_1_Ca_BS"/>
</dbReference>
<evidence type="ECO:0000259" key="3">
    <source>
        <dbReference type="PROSITE" id="PS50222"/>
    </source>
</evidence>
<reference evidence="5" key="2">
    <citation type="submission" date="2010-04" db="EMBL/GenBank/DDBJ databases">
        <authorList>
            <person name="Buell R."/>
            <person name="Hamilton J."/>
            <person name="Hostetler J."/>
        </authorList>
    </citation>
    <scope>NUCLEOTIDE SEQUENCE [LARGE SCALE GENOMIC DNA]</scope>
    <source>
        <strain evidence="5">DAOM:BR144</strain>
    </source>
</reference>
<dbReference type="PROSITE" id="PS50222">
    <property type="entry name" value="EF_HAND_2"/>
    <property type="match status" value="1"/>
</dbReference>
<protein>
    <recommendedName>
        <fullName evidence="2">Serine/threonine-protein phosphatase</fullName>
        <ecNumber evidence="2">3.1.3.16</ecNumber>
    </recommendedName>
</protein>
<dbReference type="Gene3D" id="3.60.21.10">
    <property type="match status" value="1"/>
</dbReference>
<keyword evidence="2" id="KW-0378">Hydrolase</keyword>
<dbReference type="GO" id="GO:0097720">
    <property type="term" value="P:calcineurin-mediated signaling"/>
    <property type="evidence" value="ECO:0007669"/>
    <property type="project" value="InterPro"/>
</dbReference>
<dbReference type="PRINTS" id="PR00114">
    <property type="entry name" value="STPHPHTASE"/>
</dbReference>
<dbReference type="EnsemblProtists" id="PYU1_T005852">
    <property type="protein sequence ID" value="PYU1_T005852"/>
    <property type="gene ID" value="PYU1_G005840"/>
</dbReference>
<name>K3WLL0_GLOUD</name>
<comment type="catalytic activity">
    <reaction evidence="2">
        <text>O-phospho-L-threonyl-[protein] + H2O = L-threonyl-[protein] + phosphate</text>
        <dbReference type="Rhea" id="RHEA:47004"/>
        <dbReference type="Rhea" id="RHEA-COMP:11060"/>
        <dbReference type="Rhea" id="RHEA-COMP:11605"/>
        <dbReference type="ChEBI" id="CHEBI:15377"/>
        <dbReference type="ChEBI" id="CHEBI:30013"/>
        <dbReference type="ChEBI" id="CHEBI:43474"/>
        <dbReference type="ChEBI" id="CHEBI:61977"/>
        <dbReference type="EC" id="3.1.3.16"/>
    </reaction>
</comment>
<dbReference type="eggNOG" id="KOG0375">
    <property type="taxonomic scope" value="Eukaryota"/>
</dbReference>
<dbReference type="GO" id="GO:0033192">
    <property type="term" value="F:calmodulin-dependent protein phosphatase activity"/>
    <property type="evidence" value="ECO:0007669"/>
    <property type="project" value="InterPro"/>
</dbReference>
<reference evidence="5" key="1">
    <citation type="journal article" date="2010" name="Genome Biol.">
        <title>Genome sequence of the necrotrophic plant pathogen Pythium ultimum reveals original pathogenicity mechanisms and effector repertoire.</title>
        <authorList>
            <person name="Levesque C.A."/>
            <person name="Brouwer H."/>
            <person name="Cano L."/>
            <person name="Hamilton J.P."/>
            <person name="Holt C."/>
            <person name="Huitema E."/>
            <person name="Raffaele S."/>
            <person name="Robideau G.P."/>
            <person name="Thines M."/>
            <person name="Win J."/>
            <person name="Zerillo M.M."/>
            <person name="Beakes G.W."/>
            <person name="Boore J.L."/>
            <person name="Busam D."/>
            <person name="Dumas B."/>
            <person name="Ferriera S."/>
            <person name="Fuerstenberg S.I."/>
            <person name="Gachon C.M."/>
            <person name="Gaulin E."/>
            <person name="Govers F."/>
            <person name="Grenville-Briggs L."/>
            <person name="Horner N."/>
            <person name="Hostetler J."/>
            <person name="Jiang R.H."/>
            <person name="Johnson J."/>
            <person name="Krajaejun T."/>
            <person name="Lin H."/>
            <person name="Meijer H.J."/>
            <person name="Moore B."/>
            <person name="Morris P."/>
            <person name="Phuntmart V."/>
            <person name="Puiu D."/>
            <person name="Shetty J."/>
            <person name="Stajich J.E."/>
            <person name="Tripathy S."/>
            <person name="Wawra S."/>
            <person name="van West P."/>
            <person name="Whitty B.R."/>
            <person name="Coutinho P.M."/>
            <person name="Henrissat B."/>
            <person name="Martin F."/>
            <person name="Thomas P.D."/>
            <person name="Tyler B.M."/>
            <person name="De Vries R.P."/>
            <person name="Kamoun S."/>
            <person name="Yandell M."/>
            <person name="Tisserat N."/>
            <person name="Buell C.R."/>
        </authorList>
    </citation>
    <scope>NUCLEOTIDE SEQUENCE</scope>
    <source>
        <strain evidence="5">DAOM:BR144</strain>
    </source>
</reference>
<sequence>MVFLGDYVDRGAFSSEVILYLLLLKVKFPKKVFLLRGNHECETISSFYGFRNECRLKYGISVYYHFLSCFQSLPIAALLKTPRGDIFCVHGGISPDLSSIYAIDSIDRRRELPTDGPLCDLLWADPAVDAEGERISDDKAEEYLVALDFDHDGVVDFGDILSWVAVMKINHESLRELSPWRKVTKGLLRASKVAKIPQLCLLLAMGVIARDMFVGHQRQLIKVKALRIMGYLGLMLYLLKMIGGDHKSVWSVQKQLKSTYKAMLALKLKLTLM</sequence>
<dbReference type="InterPro" id="IPR029052">
    <property type="entry name" value="Metallo-depent_PP-like"/>
</dbReference>
<dbReference type="HOGENOM" id="CLU_1021106_0_0_1"/>
<dbReference type="AlphaFoldDB" id="K3WLL0"/>